<keyword evidence="1" id="KW-0812">Transmembrane</keyword>
<proteinExistence type="predicted"/>
<dbReference type="PATRIC" id="fig|66969.6.peg.575"/>
<feature type="transmembrane region" description="Helical" evidence="1">
    <location>
        <begin position="845"/>
        <end position="867"/>
    </location>
</feature>
<comment type="caution">
    <text evidence="2">The sequence shown here is derived from an EMBL/GenBank/DDBJ whole genome shotgun (WGS) entry which is preliminary data.</text>
</comment>
<organism evidence="2 3">
    <name type="scientific">Legionella waltersii</name>
    <dbReference type="NCBI Taxonomy" id="66969"/>
    <lineage>
        <taxon>Bacteria</taxon>
        <taxon>Pseudomonadati</taxon>
        <taxon>Pseudomonadota</taxon>
        <taxon>Gammaproteobacteria</taxon>
        <taxon>Legionellales</taxon>
        <taxon>Legionellaceae</taxon>
        <taxon>Legionella</taxon>
    </lineage>
</organism>
<dbReference type="EMBL" id="LNZB01000009">
    <property type="protein sequence ID" value="KTD82607.1"/>
    <property type="molecule type" value="Genomic_DNA"/>
</dbReference>
<keyword evidence="1" id="KW-0472">Membrane</keyword>
<dbReference type="InterPro" id="IPR036770">
    <property type="entry name" value="Ankyrin_rpt-contain_sf"/>
</dbReference>
<evidence type="ECO:0000313" key="2">
    <source>
        <dbReference type="EMBL" id="KTD82607.1"/>
    </source>
</evidence>
<dbReference type="Proteomes" id="UP000054729">
    <property type="component" value="Unassembled WGS sequence"/>
</dbReference>
<gene>
    <name evidence="2" type="ORF">Lwal_0536</name>
</gene>
<sequence length="909" mass="103265">MQEMLAILLPNVKKQLTVNLSEDYQGKYKEAFNQGLKPIVNTQTLDSLQEKPDHAELAHFVLYEDLLLDTRDLAHFPLGSHCQFREQLLNPTTPVRSNKPTSQLLNPLYQHNNDLRVLQEDMSIFENKGITPKKALEQLIQGLLLGGERMTGSEMASTSAEEALARFMRYLKSLPEQVQHDLKQSKGQRWSLGDVIENELEKGSCVETAALHLGEITQACQNNPLWNNPVAISTKGLKQLQDKYRKSTGLSTHKEESTQLELPEKYIEQAFQDIEPKNHFEFISLIVNISPQWYGLLFKNVRLKDPNTALELVAQCIMQGMFTQDQQKALTEVVKSHYFPQNSNANLFGYMEWAVLAGDLTLLEEAAEVIINYIQSFPQNQRLEVITHGNRDETILHLAVNVPLFLKDILLSLSEEERLSAALVKNRDEIKLIEAAAYSDIQSLRVFLEVLTEQQRLEAILSKNALGWNLLHKVATQPDALKTILEFLSKDQLAQVVNKQTITGETVLTLVAQSPELVKLILQRLPDNQRLEALTIVNRWEKSVLHYAASDPQLLLTILPQLPEMHRLHALQLMDGNGNTALHNALNSPLLLQGILEYIPEDLRLEALQIKDQNCDSVLFNARIHRESLKIIFGLLPIDERLKATKVANAFGRSLLCYVADQPSLLQSLLELLPEGQCLEALTFSDIYGEPVLHLIAKSPDALTEILKRVPEQQRIEVLQVKDKTKSTILDSATNRSQILWSILPVLPKEERVELVLKYLNKDVVDQFLNIRQAINELRSHGKRISEPKGKVIQCLADELDELVNTFLERNITKTNLKDGFEEFQMKFMNKLHSNDNEMQKHRMIWKPIVANLLIALSGVGILLIGCKVAMQMIEKKPLTLNNSLFFAKTRSQELEEQVEQVLNGLIIN</sequence>
<dbReference type="STRING" id="66969.Lwal_0536"/>
<dbReference type="Gene3D" id="1.25.40.20">
    <property type="entry name" value="Ankyrin repeat-containing domain"/>
    <property type="match status" value="1"/>
</dbReference>
<evidence type="ECO:0000313" key="3">
    <source>
        <dbReference type="Proteomes" id="UP000054729"/>
    </source>
</evidence>
<keyword evidence="3" id="KW-1185">Reference proteome</keyword>
<dbReference type="AlphaFoldDB" id="A0A0W1AMQ0"/>
<protein>
    <submittedName>
        <fullName evidence="2">Ankyrin repeat protein</fullName>
    </submittedName>
</protein>
<evidence type="ECO:0000256" key="1">
    <source>
        <dbReference type="SAM" id="Phobius"/>
    </source>
</evidence>
<name>A0A0W1AMQ0_9GAMM</name>
<reference evidence="2 3" key="1">
    <citation type="submission" date="2015-11" db="EMBL/GenBank/DDBJ databases">
        <title>Genomic analysis of 38 Legionella species identifies large and diverse effector repertoires.</title>
        <authorList>
            <person name="Burstein D."/>
            <person name="Amaro F."/>
            <person name="Zusman T."/>
            <person name="Lifshitz Z."/>
            <person name="Cohen O."/>
            <person name="Gilbert J.A."/>
            <person name="Pupko T."/>
            <person name="Shuman H.A."/>
            <person name="Segal G."/>
        </authorList>
    </citation>
    <scope>NUCLEOTIDE SEQUENCE [LARGE SCALE GENOMIC DNA]</scope>
    <source>
        <strain evidence="2 3">ATCC 51914</strain>
    </source>
</reference>
<accession>A0A0W1AMQ0</accession>
<keyword evidence="1" id="KW-1133">Transmembrane helix</keyword>